<sequence>MTDLSLLKDHLHTIYSENPFVTLLQMEIVELDTGKATLFMPIKTKHTNFYNSAHGGALAALADTAMGMACTTTGKKVVTLDMNLNYIRDIPCQEALTAVGLIIHNGSRTIVATTDIFNNTHQLVVSARATFFVTGTFF</sequence>
<evidence type="ECO:0000259" key="3">
    <source>
        <dbReference type="Pfam" id="PF03061"/>
    </source>
</evidence>
<dbReference type="GO" id="GO:0047617">
    <property type="term" value="F:fatty acyl-CoA hydrolase activity"/>
    <property type="evidence" value="ECO:0007669"/>
    <property type="project" value="InterPro"/>
</dbReference>
<gene>
    <name evidence="4" type="ORF">SpAn4DRAFT_1173</name>
</gene>
<evidence type="ECO:0000313" key="4">
    <source>
        <dbReference type="EMBL" id="CQR70204.1"/>
    </source>
</evidence>
<organism evidence="4 5">
    <name type="scientific">Sporomusa ovata</name>
    <dbReference type="NCBI Taxonomy" id="2378"/>
    <lineage>
        <taxon>Bacteria</taxon>
        <taxon>Bacillati</taxon>
        <taxon>Bacillota</taxon>
        <taxon>Negativicutes</taxon>
        <taxon>Selenomonadales</taxon>
        <taxon>Sporomusaceae</taxon>
        <taxon>Sporomusa</taxon>
    </lineage>
</organism>
<dbReference type="InterPro" id="IPR006683">
    <property type="entry name" value="Thioestr_dom"/>
</dbReference>
<dbReference type="InterPro" id="IPR003736">
    <property type="entry name" value="PAAI_dom"/>
</dbReference>
<dbReference type="PANTHER" id="PTHR21660">
    <property type="entry name" value="THIOESTERASE SUPERFAMILY MEMBER-RELATED"/>
    <property type="match status" value="1"/>
</dbReference>
<evidence type="ECO:0000256" key="2">
    <source>
        <dbReference type="ARBA" id="ARBA00022801"/>
    </source>
</evidence>
<dbReference type="PANTHER" id="PTHR21660:SF1">
    <property type="entry name" value="ACYL-COENZYME A THIOESTERASE 13"/>
    <property type="match status" value="1"/>
</dbReference>
<dbReference type="NCBIfam" id="TIGR00369">
    <property type="entry name" value="unchar_dom_1"/>
    <property type="match status" value="1"/>
</dbReference>
<dbReference type="Gene3D" id="3.10.129.10">
    <property type="entry name" value="Hotdog Thioesterase"/>
    <property type="match status" value="1"/>
</dbReference>
<dbReference type="InterPro" id="IPR029069">
    <property type="entry name" value="HotDog_dom_sf"/>
</dbReference>
<evidence type="ECO:0000313" key="5">
    <source>
        <dbReference type="Proteomes" id="UP000049855"/>
    </source>
</evidence>
<dbReference type="RefSeq" id="WP_021168946.1">
    <property type="nucleotide sequence ID" value="NZ_CTRP01000003.1"/>
</dbReference>
<comment type="similarity">
    <text evidence="1">Belongs to the thioesterase PaaI family.</text>
</comment>
<protein>
    <submittedName>
        <fullName evidence="4">Uncharacterized protein, possibly involved in aromatic compounds catabolism</fullName>
    </submittedName>
</protein>
<keyword evidence="2" id="KW-0378">Hydrolase</keyword>
<accession>A0A0U1KU65</accession>
<proteinExistence type="inferred from homology"/>
<keyword evidence="5" id="KW-1185">Reference proteome</keyword>
<dbReference type="InterPro" id="IPR039298">
    <property type="entry name" value="ACOT13"/>
</dbReference>
<dbReference type="CDD" id="cd03443">
    <property type="entry name" value="PaaI_thioesterase"/>
    <property type="match status" value="1"/>
</dbReference>
<evidence type="ECO:0000256" key="1">
    <source>
        <dbReference type="ARBA" id="ARBA00008324"/>
    </source>
</evidence>
<dbReference type="AlphaFoldDB" id="A0A0U1KU65"/>
<feature type="domain" description="Thioesterase" evidence="3">
    <location>
        <begin position="51"/>
        <end position="124"/>
    </location>
</feature>
<dbReference type="Pfam" id="PF03061">
    <property type="entry name" value="4HBT"/>
    <property type="match status" value="1"/>
</dbReference>
<dbReference type="Proteomes" id="UP000049855">
    <property type="component" value="Unassembled WGS sequence"/>
</dbReference>
<dbReference type="EMBL" id="CTRP01000003">
    <property type="protein sequence ID" value="CQR70204.1"/>
    <property type="molecule type" value="Genomic_DNA"/>
</dbReference>
<reference evidence="5" key="1">
    <citation type="submission" date="2015-03" db="EMBL/GenBank/DDBJ databases">
        <authorList>
            <person name="Nijsse Bart"/>
        </authorList>
    </citation>
    <scope>NUCLEOTIDE SEQUENCE [LARGE SCALE GENOMIC DNA]</scope>
</reference>
<name>A0A0U1KU65_9FIRM</name>
<dbReference type="SUPFAM" id="SSF54637">
    <property type="entry name" value="Thioesterase/thiol ester dehydrase-isomerase"/>
    <property type="match status" value="1"/>
</dbReference>